<dbReference type="PANTHER" id="PTHR31344">
    <property type="entry name" value="NUCLEAR PORE COMPLEX PROTEIN NUP205"/>
    <property type="match status" value="1"/>
</dbReference>
<dbReference type="SUPFAM" id="SSF48371">
    <property type="entry name" value="ARM repeat"/>
    <property type="match status" value="1"/>
</dbReference>
<accession>A0AAX4P7U0</accession>
<dbReference type="Proteomes" id="UP001472866">
    <property type="component" value="Chromosome 05"/>
</dbReference>
<dbReference type="InterPro" id="IPR021827">
    <property type="entry name" value="Nup186/Nup192/Nup205"/>
</dbReference>
<protein>
    <submittedName>
        <fullName evidence="5">Nuclear pore complex protein Nup205</fullName>
    </submittedName>
</protein>
<evidence type="ECO:0000313" key="6">
    <source>
        <dbReference type="Proteomes" id="UP001472866"/>
    </source>
</evidence>
<evidence type="ECO:0000256" key="3">
    <source>
        <dbReference type="ARBA" id="ARBA00022448"/>
    </source>
</evidence>
<comment type="similarity">
    <text evidence="2">Belongs to the NUP186/NUP192/NUP205 family.</text>
</comment>
<evidence type="ECO:0000256" key="2">
    <source>
        <dbReference type="ARBA" id="ARBA00005892"/>
    </source>
</evidence>
<evidence type="ECO:0000256" key="1">
    <source>
        <dbReference type="ARBA" id="ARBA00004123"/>
    </source>
</evidence>
<dbReference type="EMBL" id="CP151505">
    <property type="protein sequence ID" value="WZN62023.1"/>
    <property type="molecule type" value="Genomic_DNA"/>
</dbReference>
<evidence type="ECO:0000313" key="5">
    <source>
        <dbReference type="EMBL" id="WZN62023.1"/>
    </source>
</evidence>
<gene>
    <name evidence="5" type="ORF">HKI87_05g35590</name>
</gene>
<keyword evidence="4" id="KW-0539">Nucleus</keyword>
<dbReference type="PANTHER" id="PTHR31344:SF0">
    <property type="entry name" value="NUCLEAR PORE COMPLEX PROTEIN NUP205"/>
    <property type="match status" value="1"/>
</dbReference>
<comment type="subcellular location">
    <subcellularLocation>
        <location evidence="1">Nucleus</location>
    </subcellularLocation>
</comment>
<name>A0AAX4P7U0_9CHLO</name>
<keyword evidence="3" id="KW-0813">Transport</keyword>
<evidence type="ECO:0000256" key="4">
    <source>
        <dbReference type="ARBA" id="ARBA00023242"/>
    </source>
</evidence>
<dbReference type="GO" id="GO:0005643">
    <property type="term" value="C:nuclear pore"/>
    <property type="evidence" value="ECO:0007669"/>
    <property type="project" value="InterPro"/>
</dbReference>
<reference evidence="5 6" key="1">
    <citation type="submission" date="2024-03" db="EMBL/GenBank/DDBJ databases">
        <title>Complete genome sequence of the green alga Chloropicon roscoffensis RCC1871.</title>
        <authorList>
            <person name="Lemieux C."/>
            <person name="Pombert J.-F."/>
            <person name="Otis C."/>
            <person name="Turmel M."/>
        </authorList>
    </citation>
    <scope>NUCLEOTIDE SEQUENCE [LARGE SCALE GENOMIC DNA]</scope>
    <source>
        <strain evidence="5 6">RCC1871</strain>
    </source>
</reference>
<keyword evidence="6" id="KW-1185">Reference proteome</keyword>
<organism evidence="5 6">
    <name type="scientific">Chloropicon roscoffensis</name>
    <dbReference type="NCBI Taxonomy" id="1461544"/>
    <lineage>
        <taxon>Eukaryota</taxon>
        <taxon>Viridiplantae</taxon>
        <taxon>Chlorophyta</taxon>
        <taxon>Chloropicophyceae</taxon>
        <taxon>Chloropicales</taxon>
        <taxon>Chloropicaceae</taxon>
        <taxon>Chloropicon</taxon>
    </lineage>
</organism>
<dbReference type="InterPro" id="IPR016024">
    <property type="entry name" value="ARM-type_fold"/>
</dbReference>
<sequence>MTSQTLTYRSLLRELRRLLAAGLQPDPQTVADLRSLMQQFRLDFLNALDFPPKNPEARRHLSDKEIFTSQGKTELSEADVQKAIALSDQLDLNEVYCVELLQTSYLETGRVSVEAATGIYLEERLSLVESLFKLFEFQMLYAKEGERAVARSELLKDVSSFNLGILSEVSQDNKSALLQRLLTLMRKESAVGGGPLGSQEVVSYQYGSIVGSKAHFLQQEQVWLSRCFFYGTMIANASFKIDRASLFCDNVHSALSLLVDKCKASEEESAGKASSGHATLQQLYYLCFAIVASLTPSDSASLQSNLRHEAGKDAVLRDQMDSIAEGVSSGLLGLVLLAWGVLQVELHCTGGNLAQNPKWAAYLRAALKAKLPPQPGKPVDAPSDVFWYTAEGIFGSVTFGDEAPDMKDACANVVHSTVVYFLQWVEKDAQSGSMLLGTSSTYYQDDHVQMGQVLGSVLTLLASLYRVDLDLHVKCAALNPLMHHGAERQPESSTFVPLLDLYTSLATGTRGATYIFNKLLNPSPSVMGGSPPSWSGLYAALWEYCSLFKQEEIPAMKEDEATTLAAYLELLAHVLENGSPGDIPQWLGQLQSLDLQILAPHHRDFAHDNGYRPLFPLFFLQQQAIPAKLKGALLIAAMSFAPISNASLAEQVWKFLESSRLLADIPKDGSTSMPIDIRYQLAEVEARAEEYSSTLAFLKLLNRLLMSSQTFHTMLHSYVRFVRESVLAPLMSRGYKDKEQKWDLARECLTFLELTLQGFNIDEVDMEDGKLVLDRVAPLQTLQDFLSRGPGCQAIITIIQTGVNQLIEEKHAGVSGYKAELAIESALNLLMSVFQRDVTAANKFNQVGPTYARSYKSMEKHMQHRDIWTILGYVRYHFSPTIQVLALQIAQILEERIPELVSILLSPQVAESSGSKSTQQLVHAFAECLQDSLFKPVSTGGARGPGTADEDTRAALILNLLLRPLAAKRQGPNLTHLLLGFNLEAGISNTHIDIMSFSPLQVITEALYQFKCHSHWPREVEQMLRLLSGLLSDPATSGATLELLRSLENNYFMDVLHVALIHPIPHGSPDRIYYIWQIKWILQIHATALHRSLSEVQQDKEDCGKLLRGLIGDAVKSEAATLPYCAILMALQLCKDALRHEKPALKQDMRLIHLQRQMQVNLLLSAPELVSEGGVRAMTDRGVVVYHIPTLGGILARFFKDLEVNCGWGIDSEERMRANEVLQETLRYAQSHNAFSQIAHAIQELLSSWEQLVSVAFSRHDSIAMEIQLAPTGCTGFQSLLALATASLEGLGFVSSTSNAHLSQPLARVTNVLMASVLKHTKDVVAAGVLYQGISSDTLDVQSCHKFFTVLVNCLSKPSDKAVRQHLYGSLIFYLLHTKVTKTPELPSIVLERYEDLDESFHFSSLQQLDGVHEILDQGNMSILQQQASRLVQALSQDVSDGAHFTRALALHALSMLVAADPLGTVLQEVLSSGVAAALVRDLESLAAGSLGRAAPAADLYTFKAVLTLHLEVACAKEGCLALASSGVVRALASSRVVEAALDSVTGPRHRADQLSEIAHLALQIVLAVSVGLPDSRDVAQHVREFLERHSKVLFSCLNANTLTIASVVMSILSQLFRGPNPLDPFFVAQCRGHIVSLAWDVLPPARIRDAVAGLREAAIRDFTDGTGVGAEITRLMGITVSTLECLKSMAQGEDEAFERPRSGGEWHARSHGKQLVTADLLERTLVSAQEILSDLLEVKHQISSYLEETHDSPRVLAARMARATEVEAFTASAVMVLEHALHVLFKIGAGDPDRVLPVLDRLLGVVGGQGTTVAKIALDPLHVLVRQFRHSLSTASRR</sequence>
<dbReference type="Pfam" id="PF11894">
    <property type="entry name" value="Nup192"/>
    <property type="match status" value="2"/>
</dbReference>
<proteinExistence type="inferred from homology"/>